<comment type="caution">
    <text evidence="3">The sequence shown here is derived from an EMBL/GenBank/DDBJ whole genome shotgun (WGS) entry which is preliminary data.</text>
</comment>
<dbReference type="Proteomes" id="UP000612585">
    <property type="component" value="Unassembled WGS sequence"/>
</dbReference>
<evidence type="ECO:0000313" key="4">
    <source>
        <dbReference type="Proteomes" id="UP000612585"/>
    </source>
</evidence>
<keyword evidence="4" id="KW-1185">Reference proteome</keyword>
<proteinExistence type="predicted"/>
<dbReference type="GO" id="GO:0005829">
    <property type="term" value="C:cytosol"/>
    <property type="evidence" value="ECO:0007669"/>
    <property type="project" value="TreeGrafter"/>
</dbReference>
<dbReference type="Pfam" id="PF00248">
    <property type="entry name" value="Aldo_ket_red"/>
    <property type="match status" value="1"/>
</dbReference>
<protein>
    <submittedName>
        <fullName evidence="3">Aldo/keto reductase</fullName>
    </submittedName>
</protein>
<dbReference type="SUPFAM" id="SSF51430">
    <property type="entry name" value="NAD(P)-linked oxidoreductase"/>
    <property type="match status" value="1"/>
</dbReference>
<feature type="domain" description="NADP-dependent oxidoreductase" evidence="2">
    <location>
        <begin position="1"/>
        <end position="277"/>
    </location>
</feature>
<gene>
    <name evidence="3" type="ORF">Vau01_097280</name>
</gene>
<evidence type="ECO:0000259" key="2">
    <source>
        <dbReference type="Pfam" id="PF00248"/>
    </source>
</evidence>
<evidence type="ECO:0000313" key="3">
    <source>
        <dbReference type="EMBL" id="GIJ62212.1"/>
    </source>
</evidence>
<dbReference type="InterPro" id="IPR036812">
    <property type="entry name" value="NAD(P)_OxRdtase_dom_sf"/>
</dbReference>
<dbReference type="AlphaFoldDB" id="A0A8J3ZG13"/>
<organism evidence="3 4">
    <name type="scientific">Virgisporangium aurantiacum</name>
    <dbReference type="NCBI Taxonomy" id="175570"/>
    <lineage>
        <taxon>Bacteria</taxon>
        <taxon>Bacillati</taxon>
        <taxon>Actinomycetota</taxon>
        <taxon>Actinomycetes</taxon>
        <taxon>Micromonosporales</taxon>
        <taxon>Micromonosporaceae</taxon>
        <taxon>Virgisporangium</taxon>
    </lineage>
</organism>
<dbReference type="CDD" id="cd19074">
    <property type="entry name" value="Aldo_ket_red_shaker-like"/>
    <property type="match status" value="1"/>
</dbReference>
<accession>A0A8J3ZG13</accession>
<dbReference type="EMBL" id="BOPG01000076">
    <property type="protein sequence ID" value="GIJ62212.1"/>
    <property type="molecule type" value="Genomic_DNA"/>
</dbReference>
<dbReference type="PANTHER" id="PTHR43364">
    <property type="entry name" value="NADH-SPECIFIC METHYLGLYOXAL REDUCTASE-RELATED"/>
    <property type="match status" value="1"/>
</dbReference>
<dbReference type="InterPro" id="IPR050523">
    <property type="entry name" value="AKR_Detox_Biosynth"/>
</dbReference>
<name>A0A8J3ZG13_9ACTN</name>
<reference evidence="3" key="1">
    <citation type="submission" date="2021-01" db="EMBL/GenBank/DDBJ databases">
        <title>Whole genome shotgun sequence of Virgisporangium aurantiacum NBRC 16421.</title>
        <authorList>
            <person name="Komaki H."/>
            <person name="Tamura T."/>
        </authorList>
    </citation>
    <scope>NUCLEOTIDE SEQUENCE</scope>
    <source>
        <strain evidence="3">NBRC 16421</strain>
    </source>
</reference>
<keyword evidence="1" id="KW-0560">Oxidoreductase</keyword>
<dbReference type="PANTHER" id="PTHR43364:SF4">
    <property type="entry name" value="NAD(P)-LINKED OXIDOREDUCTASE SUPERFAMILY PROTEIN"/>
    <property type="match status" value="1"/>
</dbReference>
<dbReference type="Gene3D" id="3.20.20.100">
    <property type="entry name" value="NADP-dependent oxidoreductase domain"/>
    <property type="match status" value="1"/>
</dbReference>
<evidence type="ECO:0000256" key="1">
    <source>
        <dbReference type="ARBA" id="ARBA00023002"/>
    </source>
</evidence>
<dbReference type="GO" id="GO:0016491">
    <property type="term" value="F:oxidoreductase activity"/>
    <property type="evidence" value="ECO:0007669"/>
    <property type="project" value="UniProtKB-KW"/>
</dbReference>
<sequence length="295" mass="31999">MDAAVDLGITTFDTADSYADGRAETLLGRALRRHRRSTVEILTKVYKPTGPGRNERGLSRKHIMAAIDGSLRRLGTDHVDLYQAHRYDHTTPLAETMEAFADVVRAGKARYIGVSEWRASEVRAAHPLARELRIPLVSNQVQYSMLWRVIEAEIVPACDELGIGQIAWSPMAQGVLTGKYRPGEAPPAGSRTDDGFGAAMIARYLGEDLLRRVQELRPIAEGAGLTMAQLALAWVLRNPSVATAIVGASRPEQLAENVKAAGVVLDPAVVTAIDAVLDPVVERDPAKTKSPPTRP</sequence>
<dbReference type="InterPro" id="IPR023210">
    <property type="entry name" value="NADP_OxRdtase_dom"/>
</dbReference>